<dbReference type="Pfam" id="PF13663">
    <property type="entry name" value="DUF4148"/>
    <property type="match status" value="1"/>
</dbReference>
<dbReference type="EMBL" id="CP011568">
    <property type="protein sequence ID" value="AKJ68742.2"/>
    <property type="molecule type" value="Genomic_DNA"/>
</dbReference>
<name>A0A0G3ETQ6_9BURK</name>
<organism evidence="1 2">
    <name type="scientific">Pandoraea thiooxydans</name>
    <dbReference type="NCBI Taxonomy" id="445709"/>
    <lineage>
        <taxon>Bacteria</taxon>
        <taxon>Pseudomonadati</taxon>
        <taxon>Pseudomonadota</taxon>
        <taxon>Betaproteobacteria</taxon>
        <taxon>Burkholderiales</taxon>
        <taxon>Burkholderiaceae</taxon>
        <taxon>Pandoraea</taxon>
    </lineage>
</organism>
<gene>
    <name evidence="1" type="ORF">ABW99_11465</name>
</gene>
<dbReference type="Proteomes" id="UP000036700">
    <property type="component" value="Chromosome"/>
</dbReference>
<accession>A0A0G3ETQ6</accession>
<reference evidence="2" key="1">
    <citation type="submission" date="2015-06" db="EMBL/GenBank/DDBJ databases">
        <authorList>
            <person name="Lim Y.L."/>
            <person name="Ee R."/>
            <person name="Yong D."/>
            <person name="How K.Y."/>
            <person name="Yin W.F."/>
            <person name="Chan K.G."/>
        </authorList>
    </citation>
    <scope>NUCLEOTIDE SEQUENCE [LARGE SCALE GENOMIC DNA]</scope>
    <source>
        <strain evidence="2">DSM 25325</strain>
    </source>
</reference>
<dbReference type="AlphaFoldDB" id="A0A0G3ETQ6"/>
<protein>
    <recommendedName>
        <fullName evidence="3">DUF4148 domain-containing protein</fullName>
    </recommendedName>
</protein>
<dbReference type="InterPro" id="IPR025421">
    <property type="entry name" value="DUF4148"/>
</dbReference>
<proteinExistence type="predicted"/>
<evidence type="ECO:0000313" key="2">
    <source>
        <dbReference type="Proteomes" id="UP000036700"/>
    </source>
</evidence>
<sequence>MLAGVLSVAASGAFANESATRVTRAHVLAELQAAEELGLVPVDYINYPYTPEQAAQLQIRTAQIEAAQRQAGTSAQ</sequence>
<keyword evidence="2" id="KW-1185">Reference proteome</keyword>
<evidence type="ECO:0008006" key="3">
    <source>
        <dbReference type="Google" id="ProtNLM"/>
    </source>
</evidence>
<dbReference type="KEGG" id="ptx:ABW99_11465"/>
<evidence type="ECO:0000313" key="1">
    <source>
        <dbReference type="EMBL" id="AKJ68742.2"/>
    </source>
</evidence>